<evidence type="ECO:0000313" key="3">
    <source>
        <dbReference type="EMBL" id="GAA5150797.1"/>
    </source>
</evidence>
<proteinExistence type="predicted"/>
<feature type="signal peptide" evidence="2">
    <location>
        <begin position="1"/>
        <end position="22"/>
    </location>
</feature>
<dbReference type="Proteomes" id="UP001500221">
    <property type="component" value="Unassembled WGS sequence"/>
</dbReference>
<organism evidence="3 4">
    <name type="scientific">Nocardioides marinquilinus</name>
    <dbReference type="NCBI Taxonomy" id="1210400"/>
    <lineage>
        <taxon>Bacteria</taxon>
        <taxon>Bacillati</taxon>
        <taxon>Actinomycetota</taxon>
        <taxon>Actinomycetes</taxon>
        <taxon>Propionibacteriales</taxon>
        <taxon>Nocardioidaceae</taxon>
        <taxon>Nocardioides</taxon>
    </lineage>
</organism>
<evidence type="ECO:0000256" key="2">
    <source>
        <dbReference type="SAM" id="SignalP"/>
    </source>
</evidence>
<feature type="chain" id="PRO_5046021990" description="DUF4352 domain-containing protein" evidence="2">
    <location>
        <begin position="23"/>
        <end position="245"/>
    </location>
</feature>
<keyword evidence="4" id="KW-1185">Reference proteome</keyword>
<accession>A0ABP9PR09</accession>
<protein>
    <recommendedName>
        <fullName evidence="5">DUF4352 domain-containing protein</fullName>
    </recommendedName>
</protein>
<feature type="region of interest" description="Disordered" evidence="1">
    <location>
        <begin position="29"/>
        <end position="71"/>
    </location>
</feature>
<evidence type="ECO:0000313" key="4">
    <source>
        <dbReference type="Proteomes" id="UP001500221"/>
    </source>
</evidence>
<dbReference type="PROSITE" id="PS51257">
    <property type="entry name" value="PROKAR_LIPOPROTEIN"/>
    <property type="match status" value="1"/>
</dbReference>
<name>A0ABP9PR09_9ACTN</name>
<comment type="caution">
    <text evidence="3">The sequence shown here is derived from an EMBL/GenBank/DDBJ whole genome shotgun (WGS) entry which is preliminary data.</text>
</comment>
<evidence type="ECO:0008006" key="5">
    <source>
        <dbReference type="Google" id="ProtNLM"/>
    </source>
</evidence>
<reference evidence="4" key="1">
    <citation type="journal article" date="2019" name="Int. J. Syst. Evol. Microbiol.">
        <title>The Global Catalogue of Microorganisms (GCM) 10K type strain sequencing project: providing services to taxonomists for standard genome sequencing and annotation.</title>
        <authorList>
            <consortium name="The Broad Institute Genomics Platform"/>
            <consortium name="The Broad Institute Genome Sequencing Center for Infectious Disease"/>
            <person name="Wu L."/>
            <person name="Ma J."/>
        </authorList>
    </citation>
    <scope>NUCLEOTIDE SEQUENCE [LARGE SCALE GENOMIC DNA]</scope>
    <source>
        <strain evidence="4">JCM 18459</strain>
    </source>
</reference>
<evidence type="ECO:0000256" key="1">
    <source>
        <dbReference type="SAM" id="MobiDB-lite"/>
    </source>
</evidence>
<feature type="compositionally biased region" description="Low complexity" evidence="1">
    <location>
        <begin position="48"/>
        <end position="63"/>
    </location>
</feature>
<sequence length="245" mass="25869">MPQVRLRAVPTALLVAALVAGATGLAGCGGDDEPDSAPSESVAATGEPSATDSSGTDAATPAADDTDYLPVPDGVRLTPPGRELQLRRPAAVAWQPRQDVVAVARVEARRIQRSSVAATLKGYDLAGSAVRGRTPYFVTFRVTNLGETDLGGQQLPAYVVGSDGRLVAPTGIDRRFRPCPGSTFPESFAPGDETTSCLIFLLPDDLEPDVVVVRPPEGVEPLMWRGAVTPYRAPDADRPRRGRDR</sequence>
<dbReference type="CDD" id="cd13120">
    <property type="entry name" value="BF2867_like_N"/>
    <property type="match status" value="1"/>
</dbReference>
<keyword evidence="2" id="KW-0732">Signal</keyword>
<dbReference type="EMBL" id="BAABKG010000003">
    <property type="protein sequence ID" value="GAA5150797.1"/>
    <property type="molecule type" value="Genomic_DNA"/>
</dbReference>
<gene>
    <name evidence="3" type="ORF">GCM10023340_28590</name>
</gene>